<organism evidence="2 3">
    <name type="scientific">Bacteroides oleiciplenus</name>
    <dbReference type="NCBI Taxonomy" id="626931"/>
    <lineage>
        <taxon>Bacteria</taxon>
        <taxon>Pseudomonadati</taxon>
        <taxon>Bacteroidota</taxon>
        <taxon>Bacteroidia</taxon>
        <taxon>Bacteroidales</taxon>
        <taxon>Bacteroidaceae</taxon>
        <taxon>Bacteroides</taxon>
    </lineage>
</organism>
<evidence type="ECO:0008006" key="4">
    <source>
        <dbReference type="Google" id="ProtNLM"/>
    </source>
</evidence>
<accession>A0A3E5AV40</accession>
<comment type="caution">
    <text evidence="2">The sequence shown here is derived from an EMBL/GenBank/DDBJ whole genome shotgun (WGS) entry which is preliminary data.</text>
</comment>
<evidence type="ECO:0000313" key="2">
    <source>
        <dbReference type="EMBL" id="RGN29201.1"/>
    </source>
</evidence>
<dbReference type="EMBL" id="QSUL01000044">
    <property type="protein sequence ID" value="RGN29201.1"/>
    <property type="molecule type" value="Genomic_DNA"/>
</dbReference>
<evidence type="ECO:0000256" key="1">
    <source>
        <dbReference type="SAM" id="SignalP"/>
    </source>
</evidence>
<keyword evidence="1" id="KW-0732">Signal</keyword>
<dbReference type="PROSITE" id="PS51257">
    <property type="entry name" value="PROKAR_LIPOPROTEIN"/>
    <property type="match status" value="1"/>
</dbReference>
<feature type="signal peptide" evidence="1">
    <location>
        <begin position="1"/>
        <end position="19"/>
    </location>
</feature>
<feature type="chain" id="PRO_5017677139" description="Fimbrillin family protein" evidence="1">
    <location>
        <begin position="20"/>
        <end position="748"/>
    </location>
</feature>
<protein>
    <recommendedName>
        <fullName evidence="4">Fimbrillin family protein</fullName>
    </recommendedName>
</protein>
<proteinExistence type="predicted"/>
<sequence>MIMKCKILFGALLGSMALASCTADEELNTPSASQESPIKFAVSLEDGIPPLTRAEMTGDFGLNFEAGDLMSLFHGITTPSSALTGYQNAIYEGSAQDGEAFVFTTKSMILQDGAIMVYPADTMFVNTGGTAPVITIPENQDAKTKELTPYMSEILNIAAYDKDKGNTAGYGKQYDIVLKRIGTTLILTTVPSNTDVIDGLGVSPLKVSSIGMNATNAFTTSISTKYNAASPYRAGEFSLWANVSDVDADNATVANALTTTDITNNYNAVFTLLPAKTSTTISGAEIVIKTNYGKVTLKDATGDIWGKTAATVTYDKTVTEGIQEVLDNTWTAATSGSFIGENIGKFGRRSIKADMSTLDMDGLHITDQQHLIDALQVYDAIANNAVVTFYLDGDADGEFVMEAEATAAYEARVADAQNKITFTRSTDLGTTCNVIKFVSTTETEVPAALKFGTATPVQFAGSWKYSENKVFDYVASLEVVEGATMAMTDMVSATATNGTVAITNNGTVNISSATTLKLDMTNNGTIDIPVGAEFLMNGATLTNNATSLSAYGKIDNAGSLGVQQSTSGKINNYGYITQKNADAYTYVSTNAYAGTEFADAFASASKMIGTIELFGTGNVNTVVASGGLPGFIKVITNAASVTEAEVGEYANYVEITGACTTCGTLPTTVKYVEVKSSARVVWTTTAFTLTGLIVDEGYSLNIPRGSEVTATTTYLKGRIYNAGTFTCSDFDGYLGGVAADANNIIVGG</sequence>
<dbReference type="AlphaFoldDB" id="A0A3E5AV40"/>
<name>A0A3E5AV40_9BACE</name>
<evidence type="ECO:0000313" key="3">
    <source>
        <dbReference type="Proteomes" id="UP000260983"/>
    </source>
</evidence>
<dbReference type="Proteomes" id="UP000260983">
    <property type="component" value="Unassembled WGS sequence"/>
</dbReference>
<gene>
    <name evidence="2" type="ORF">DXB65_24115</name>
</gene>
<reference evidence="2 3" key="1">
    <citation type="submission" date="2018-08" db="EMBL/GenBank/DDBJ databases">
        <title>A genome reference for cultivated species of the human gut microbiota.</title>
        <authorList>
            <person name="Zou Y."/>
            <person name="Xue W."/>
            <person name="Luo G."/>
        </authorList>
    </citation>
    <scope>NUCLEOTIDE SEQUENCE [LARGE SCALE GENOMIC DNA]</scope>
    <source>
        <strain evidence="2 3">OM05-15BH</strain>
    </source>
</reference>